<dbReference type="Gene3D" id="3.40.50.720">
    <property type="entry name" value="NAD(P)-binding Rossmann-like Domain"/>
    <property type="match status" value="1"/>
</dbReference>
<sequence>MVENKVVVITGASSGIGQATANRLAQAGAKVVLSARREERLKETVEQITAMGGLASYCSTDVTSMEDVQALADFAVRTYGTIDVWVNNAGLMPLSFLNKRKVDEWDRMIDVNIKGVLYGIAAAVAIMEQKKGGHIINVSSVAGHRVGMAGAVYSGTKFAVRAITEGLRMELSPTSNIRATIISPGMVETELLTTITDEDALNALKSRATAQALQSQDIAEAIFYAINQPERASVNEILIRPTTQPS</sequence>
<name>A0A0P9EW44_9BACL</name>
<dbReference type="InterPro" id="IPR036291">
    <property type="entry name" value="NAD(P)-bd_dom_sf"/>
</dbReference>
<keyword evidence="6" id="KW-1185">Reference proteome</keyword>
<evidence type="ECO:0000259" key="4">
    <source>
        <dbReference type="SMART" id="SM00822"/>
    </source>
</evidence>
<dbReference type="SUPFAM" id="SSF51735">
    <property type="entry name" value="NAD(P)-binding Rossmann-fold domains"/>
    <property type="match status" value="1"/>
</dbReference>
<accession>A0A0P9EW44</accession>
<dbReference type="AlphaFoldDB" id="A0A0P9EW44"/>
<dbReference type="Proteomes" id="UP000050482">
    <property type="component" value="Unassembled WGS sequence"/>
</dbReference>
<dbReference type="PRINTS" id="PR00081">
    <property type="entry name" value="GDHRDH"/>
</dbReference>
<dbReference type="OrthoDB" id="9775296at2"/>
<dbReference type="RefSeq" id="WP_054969705.1">
    <property type="nucleotide sequence ID" value="NZ_LJCO01000054.1"/>
</dbReference>
<organism evidence="5 6">
    <name type="scientific">Alicyclobacillus ferrooxydans</name>
    <dbReference type="NCBI Taxonomy" id="471514"/>
    <lineage>
        <taxon>Bacteria</taxon>
        <taxon>Bacillati</taxon>
        <taxon>Bacillota</taxon>
        <taxon>Bacilli</taxon>
        <taxon>Bacillales</taxon>
        <taxon>Alicyclobacillaceae</taxon>
        <taxon>Alicyclobacillus</taxon>
    </lineage>
</organism>
<dbReference type="PANTHER" id="PTHR43115">
    <property type="entry name" value="DEHYDROGENASE/REDUCTASE SDR FAMILY MEMBER 11"/>
    <property type="match status" value="1"/>
</dbReference>
<evidence type="ECO:0000313" key="5">
    <source>
        <dbReference type="EMBL" id="KPV43272.1"/>
    </source>
</evidence>
<dbReference type="InterPro" id="IPR002347">
    <property type="entry name" value="SDR_fam"/>
</dbReference>
<dbReference type="FunFam" id="3.40.50.720:FF:000047">
    <property type="entry name" value="NADP-dependent L-serine/L-allo-threonine dehydrogenase"/>
    <property type="match status" value="1"/>
</dbReference>
<dbReference type="InterPro" id="IPR020904">
    <property type="entry name" value="Sc_DH/Rdtase_CS"/>
</dbReference>
<dbReference type="EMBL" id="LJCO01000054">
    <property type="protein sequence ID" value="KPV43272.1"/>
    <property type="molecule type" value="Genomic_DNA"/>
</dbReference>
<evidence type="ECO:0000256" key="2">
    <source>
        <dbReference type="ARBA" id="ARBA00023002"/>
    </source>
</evidence>
<dbReference type="PANTHER" id="PTHR43115:SF4">
    <property type="entry name" value="DEHYDROGENASE_REDUCTASE SDR FAMILY MEMBER 11"/>
    <property type="match status" value="1"/>
</dbReference>
<dbReference type="SMART" id="SM00822">
    <property type="entry name" value="PKS_KR"/>
    <property type="match status" value="1"/>
</dbReference>
<protein>
    <submittedName>
        <fullName evidence="5">Oxidoreductase</fullName>
    </submittedName>
</protein>
<evidence type="ECO:0000256" key="3">
    <source>
        <dbReference type="RuleBase" id="RU000363"/>
    </source>
</evidence>
<proteinExistence type="inferred from homology"/>
<feature type="domain" description="Ketoreductase" evidence="4">
    <location>
        <begin position="5"/>
        <end position="169"/>
    </location>
</feature>
<dbReference type="PATRIC" id="fig|471514.4.peg.1428"/>
<gene>
    <name evidence="5" type="ORF">AN477_13615</name>
</gene>
<evidence type="ECO:0000313" key="6">
    <source>
        <dbReference type="Proteomes" id="UP000050482"/>
    </source>
</evidence>
<dbReference type="GO" id="GO:0016616">
    <property type="term" value="F:oxidoreductase activity, acting on the CH-OH group of donors, NAD or NADP as acceptor"/>
    <property type="evidence" value="ECO:0007669"/>
    <property type="project" value="UniProtKB-ARBA"/>
</dbReference>
<comment type="similarity">
    <text evidence="1 3">Belongs to the short-chain dehydrogenases/reductases (SDR) family.</text>
</comment>
<keyword evidence="2" id="KW-0560">Oxidoreductase</keyword>
<dbReference type="InterPro" id="IPR057326">
    <property type="entry name" value="KR_dom"/>
</dbReference>
<evidence type="ECO:0000256" key="1">
    <source>
        <dbReference type="ARBA" id="ARBA00006484"/>
    </source>
</evidence>
<dbReference type="STRING" id="471514.AN477_13615"/>
<dbReference type="PRINTS" id="PR00080">
    <property type="entry name" value="SDRFAMILY"/>
</dbReference>
<reference evidence="5 6" key="1">
    <citation type="submission" date="2015-09" db="EMBL/GenBank/DDBJ databases">
        <title>Draft genome sequence of Alicyclobacillus ferrooxydans DSM 22381.</title>
        <authorList>
            <person name="Hemp J."/>
        </authorList>
    </citation>
    <scope>NUCLEOTIDE SEQUENCE [LARGE SCALE GENOMIC DNA]</scope>
    <source>
        <strain evidence="5 6">TC-34</strain>
    </source>
</reference>
<comment type="caution">
    <text evidence="5">The sequence shown here is derived from an EMBL/GenBank/DDBJ whole genome shotgun (WGS) entry which is preliminary data.</text>
</comment>
<dbReference type="Pfam" id="PF00106">
    <property type="entry name" value="adh_short"/>
    <property type="match status" value="1"/>
</dbReference>
<dbReference type="PROSITE" id="PS00061">
    <property type="entry name" value="ADH_SHORT"/>
    <property type="match status" value="1"/>
</dbReference>